<feature type="compositionally biased region" description="Basic and acidic residues" evidence="1">
    <location>
        <begin position="771"/>
        <end position="783"/>
    </location>
</feature>
<evidence type="ECO:0000256" key="1">
    <source>
        <dbReference type="SAM" id="MobiDB-lite"/>
    </source>
</evidence>
<dbReference type="GO" id="GO:0000964">
    <property type="term" value="P:mitochondrial RNA 5'-end processing"/>
    <property type="evidence" value="ECO:0007669"/>
    <property type="project" value="TreeGrafter"/>
</dbReference>
<dbReference type="AlphaFoldDB" id="A0A8H4VC66"/>
<dbReference type="Proteomes" id="UP000562929">
    <property type="component" value="Unassembled WGS sequence"/>
</dbReference>
<reference evidence="2 3" key="1">
    <citation type="journal article" date="2020" name="G3 (Bethesda)">
        <title>Genetic Underpinnings of Host Manipulation by Ophiocordyceps as Revealed by Comparative Transcriptomics.</title>
        <authorList>
            <person name="Will I."/>
            <person name="Das B."/>
            <person name="Trinh T."/>
            <person name="Brachmann A."/>
            <person name="Ohm R.A."/>
            <person name="de Bekker C."/>
        </authorList>
    </citation>
    <scope>NUCLEOTIDE SEQUENCE [LARGE SCALE GENOMIC DNA]</scope>
    <source>
        <strain evidence="2 3">EC05</strain>
    </source>
</reference>
<feature type="region of interest" description="Disordered" evidence="1">
    <location>
        <begin position="666"/>
        <end position="783"/>
    </location>
</feature>
<dbReference type="PANTHER" id="PTHR31014">
    <property type="entry name" value="MITOCHONDRIAL TRANSLATION SYSTEM COMPONENT PET127-RELATED"/>
    <property type="match status" value="1"/>
</dbReference>
<feature type="compositionally biased region" description="Low complexity" evidence="1">
    <location>
        <begin position="84"/>
        <end position="95"/>
    </location>
</feature>
<feature type="compositionally biased region" description="Basic and acidic residues" evidence="1">
    <location>
        <begin position="556"/>
        <end position="589"/>
    </location>
</feature>
<feature type="region of interest" description="Disordered" evidence="1">
    <location>
        <begin position="897"/>
        <end position="1007"/>
    </location>
</feature>
<feature type="compositionally biased region" description="Polar residues" evidence="1">
    <location>
        <begin position="940"/>
        <end position="955"/>
    </location>
</feature>
<dbReference type="Pfam" id="PF08634">
    <property type="entry name" value="Pet127"/>
    <property type="match status" value="1"/>
</dbReference>
<keyword evidence="3" id="KW-1185">Reference proteome</keyword>
<accession>A0A8H4VC66</accession>
<feature type="region of interest" description="Disordered" evidence="1">
    <location>
        <begin position="546"/>
        <end position="604"/>
    </location>
</feature>
<feature type="compositionally biased region" description="Basic and acidic residues" evidence="1">
    <location>
        <begin position="38"/>
        <end position="61"/>
    </location>
</feature>
<dbReference type="GO" id="GO:0005740">
    <property type="term" value="C:mitochondrial envelope"/>
    <property type="evidence" value="ECO:0007669"/>
    <property type="project" value="TreeGrafter"/>
</dbReference>
<dbReference type="OrthoDB" id="10249045at2759"/>
<dbReference type="EMBL" id="JAACLJ010000006">
    <property type="protein sequence ID" value="KAF4584469.1"/>
    <property type="molecule type" value="Genomic_DNA"/>
</dbReference>
<feature type="compositionally biased region" description="Acidic residues" evidence="1">
    <location>
        <begin position="672"/>
        <end position="687"/>
    </location>
</feature>
<feature type="compositionally biased region" description="Basic and acidic residues" evidence="1">
    <location>
        <begin position="729"/>
        <end position="754"/>
    </location>
</feature>
<name>A0A8H4VC66_9HYPO</name>
<protein>
    <submittedName>
        <fullName evidence="2">PET127-like protein</fullName>
    </submittedName>
</protein>
<evidence type="ECO:0000313" key="2">
    <source>
        <dbReference type="EMBL" id="KAF4584469.1"/>
    </source>
</evidence>
<dbReference type="InterPro" id="IPR013943">
    <property type="entry name" value="Pet127"/>
</dbReference>
<organism evidence="2 3">
    <name type="scientific">Ophiocordyceps camponoti-floridani</name>
    <dbReference type="NCBI Taxonomy" id="2030778"/>
    <lineage>
        <taxon>Eukaryota</taxon>
        <taxon>Fungi</taxon>
        <taxon>Dikarya</taxon>
        <taxon>Ascomycota</taxon>
        <taxon>Pezizomycotina</taxon>
        <taxon>Sordariomycetes</taxon>
        <taxon>Hypocreomycetidae</taxon>
        <taxon>Hypocreales</taxon>
        <taxon>Ophiocordycipitaceae</taxon>
        <taxon>Ophiocordyceps</taxon>
    </lineage>
</organism>
<evidence type="ECO:0000313" key="3">
    <source>
        <dbReference type="Proteomes" id="UP000562929"/>
    </source>
</evidence>
<feature type="region of interest" description="Disordered" evidence="1">
    <location>
        <begin position="1"/>
        <end position="157"/>
    </location>
</feature>
<feature type="compositionally biased region" description="Low complexity" evidence="1">
    <location>
        <begin position="106"/>
        <end position="139"/>
    </location>
</feature>
<sequence length="1138" mass="127994">MSLTEFFNRVKSSPEAQKKYDDNENESGGHWTIAMAGRMRELRKPVGEYKDKRTEGDDHFSKKSSSTYQEYSQSAESELKKPAQLSSLSKKGSQSTPKKTNLPTAKKGGFSTTKRTTSSTTKKAASSTTKKSASSSTKKTVGKKKSTTSTEAKSGAKKNPVNIEVLDSKAVEFTPILGKCSKKIPDLSYDLDRVLFNQGVYHMQDERTGVFNFDPYLASIMPRDEFDFTALGDYITSSKDVKLREMAAEFGMKFCGSTSSLSSILSQFHFLLSAWRPVSYTVLSKSLKPESSKFTTFTRAPAAAFARYKDGVYAIDADKEYDVESILSMLGKSMEKLLTLPKEEFERYRRTKSHQISEEERNAGEAYHYATIRNFLVRSQLDAQDKRLPGTGVFDLKTRAVISIRMDVQGYEKGLGYEIRKRFGDWESFEREYYDMIRSAFLKYSLQVRMGRMDGIFVAFHNTERIFGFQYVSLPEMDQAIHGTDDVRLGDQEFRLSFGLFNELLERATKRFPNQSLRFIVETRETKVPLTYFFAEPVTEEEADRIQAASRPSVEQLKDEVNRNLEASEARDGMEESRTEEMGESRAEDEANDDDGAVASDARSDDAWKELMARVDDIIENDSQGIGSVRDAVLEALENCGLSQALTEREGARYLDHLVTAVTAHLTKSEETETSAEAEESPESQEEETTKSEETETSAEAEESPESQEEETSAESEELSEENPTEPEETSKAEEAELRTEPNDFTETREKETSGEQDAQKGISQAQESQEEPHEPWVKEGLTKRLYVQRLMENVRDKYAEDVWEAKVEELTKSLESRGATMPDELVQAETSSKMDEEGSSRQMQESEGEAAEEEKSVETEQTKLAKLILEARTATDEGEQRAELLKRIFNDLATQSKRWQQARETNAEESDGASVEERSAKDSDDEGDGVIADDVGEASPTSDETASTHETGSGSADDGSKVAEASAMEQTARTKEPAEQAKEKTPEEKGEEQTAEKTPEEIEASRPVMGMYVTIRNKVNGLYVERPSCSQTVKDWSIEYSINEMDTGKARQIYREIKTRRKKIHNSQDPELRAQEWYRMFGGKLSELSQKGRDYRARKMREEAGNPIQVVWAKEPLSLAELGLAEPVSDAGGEGTK</sequence>
<feature type="compositionally biased region" description="Basic and acidic residues" evidence="1">
    <location>
        <begin position="973"/>
        <end position="1005"/>
    </location>
</feature>
<feature type="region of interest" description="Disordered" evidence="1">
    <location>
        <begin position="813"/>
        <end position="862"/>
    </location>
</feature>
<feature type="compositionally biased region" description="Acidic residues" evidence="1">
    <location>
        <begin position="695"/>
        <end position="728"/>
    </location>
</feature>
<comment type="caution">
    <text evidence="2">The sequence shown here is derived from an EMBL/GenBank/DDBJ whole genome shotgun (WGS) entry which is preliminary data.</text>
</comment>
<feature type="compositionally biased region" description="Polar residues" evidence="1">
    <location>
        <begin position="1"/>
        <end position="15"/>
    </location>
</feature>
<feature type="compositionally biased region" description="Polar residues" evidence="1">
    <location>
        <begin position="63"/>
        <end position="76"/>
    </location>
</feature>
<proteinExistence type="predicted"/>
<dbReference type="PANTHER" id="PTHR31014:SF0">
    <property type="entry name" value="MITOCHONDRIAL TRANSLATION SYSTEM COMPONENT PET127-RELATED"/>
    <property type="match status" value="1"/>
</dbReference>
<gene>
    <name evidence="2" type="ORF">GQ602_005842</name>
</gene>